<dbReference type="PANTHER" id="PTHR34387">
    <property type="entry name" value="SLR1258 PROTEIN"/>
    <property type="match status" value="1"/>
</dbReference>
<dbReference type="Pfam" id="PF04402">
    <property type="entry name" value="SIMPL"/>
    <property type="match status" value="1"/>
</dbReference>
<protein>
    <recommendedName>
        <fullName evidence="4">DUF541 domain-containing protein</fullName>
    </recommendedName>
</protein>
<sequence>MATAYNADEAGRGATRGSASSGTVRVSGAGSAEAAPDLAVVSIGVECRADSVGQAYARAGTGSDAVTASFRRHGVADSDIRTSGLNVRADLAWREGEGQRVTGYVAVSTLTVKLRDLGSASAVISEAVEAGGNDVRLNGVELTFSDDAAVRARAREAAWLDALSTATQYAQLASARLGRVLSVTEDGPARGPVPLPRMQRAAAVESLSVEAGNSVVDAAVTVEWELLAGT</sequence>
<evidence type="ECO:0008006" key="4">
    <source>
        <dbReference type="Google" id="ProtNLM"/>
    </source>
</evidence>
<keyword evidence="3" id="KW-1185">Reference proteome</keyword>
<dbReference type="Gene3D" id="3.30.70.2970">
    <property type="entry name" value="Protein of unknown function (DUF541), domain 2"/>
    <property type="match status" value="1"/>
</dbReference>
<dbReference type="InterPro" id="IPR052022">
    <property type="entry name" value="26kDa_periplasmic_antigen"/>
</dbReference>
<comment type="caution">
    <text evidence="2">The sequence shown here is derived from an EMBL/GenBank/DDBJ whole genome shotgun (WGS) entry which is preliminary data.</text>
</comment>
<proteinExistence type="predicted"/>
<reference evidence="3" key="1">
    <citation type="journal article" date="2019" name="Int. J. Syst. Evol. Microbiol.">
        <title>The Global Catalogue of Microorganisms (GCM) 10K type strain sequencing project: providing services to taxonomists for standard genome sequencing and annotation.</title>
        <authorList>
            <consortium name="The Broad Institute Genomics Platform"/>
            <consortium name="The Broad Institute Genome Sequencing Center for Infectious Disease"/>
            <person name="Wu L."/>
            <person name="Ma J."/>
        </authorList>
    </citation>
    <scope>NUCLEOTIDE SEQUENCE [LARGE SCALE GENOMIC DNA]</scope>
    <source>
        <strain evidence="3">CGMCC 1.1927</strain>
    </source>
</reference>
<dbReference type="EMBL" id="BMKU01000002">
    <property type="protein sequence ID" value="GGG90264.1"/>
    <property type="molecule type" value="Genomic_DNA"/>
</dbReference>
<dbReference type="PANTHER" id="PTHR34387:SF1">
    <property type="entry name" value="PERIPLASMIC IMMUNOGENIC PROTEIN"/>
    <property type="match status" value="1"/>
</dbReference>
<accession>A0ABQ1XFN5</accession>
<name>A0ABQ1XFN5_9MICC</name>
<feature type="compositionally biased region" description="Low complexity" evidence="1">
    <location>
        <begin position="12"/>
        <end position="23"/>
    </location>
</feature>
<gene>
    <name evidence="2" type="ORF">GCM10011577_10780</name>
</gene>
<organism evidence="2 3">
    <name type="scientific">Pseudarthrobacter polychromogenes</name>
    <dbReference type="NCBI Taxonomy" id="1676"/>
    <lineage>
        <taxon>Bacteria</taxon>
        <taxon>Bacillati</taxon>
        <taxon>Actinomycetota</taxon>
        <taxon>Actinomycetes</taxon>
        <taxon>Micrococcales</taxon>
        <taxon>Micrococcaceae</taxon>
        <taxon>Pseudarthrobacter</taxon>
    </lineage>
</organism>
<evidence type="ECO:0000256" key="1">
    <source>
        <dbReference type="SAM" id="MobiDB-lite"/>
    </source>
</evidence>
<evidence type="ECO:0000313" key="2">
    <source>
        <dbReference type="EMBL" id="GGG90264.1"/>
    </source>
</evidence>
<feature type="region of interest" description="Disordered" evidence="1">
    <location>
        <begin position="1"/>
        <end position="26"/>
    </location>
</feature>
<dbReference type="InterPro" id="IPR007497">
    <property type="entry name" value="SIMPL/DUF541"/>
</dbReference>
<dbReference type="Proteomes" id="UP000596938">
    <property type="component" value="Unassembled WGS sequence"/>
</dbReference>
<dbReference type="RefSeq" id="WP_188809397.1">
    <property type="nucleotide sequence ID" value="NZ_BAAAWV010000001.1"/>
</dbReference>
<evidence type="ECO:0000313" key="3">
    <source>
        <dbReference type="Proteomes" id="UP000596938"/>
    </source>
</evidence>
<dbReference type="Gene3D" id="3.30.110.170">
    <property type="entry name" value="Protein of unknown function (DUF541), domain 1"/>
    <property type="match status" value="1"/>
</dbReference>